<dbReference type="RefSeq" id="WP_145241789.1">
    <property type="nucleotide sequence ID" value="NZ_CP036273.1"/>
</dbReference>
<proteinExistence type="predicted"/>
<dbReference type="PANTHER" id="PTHR30093">
    <property type="entry name" value="GENERAL SECRETION PATHWAY PROTEIN G"/>
    <property type="match status" value="1"/>
</dbReference>
<gene>
    <name evidence="3" type="ORF">ETAA1_42040</name>
</gene>
<keyword evidence="1" id="KW-1133">Transmembrane helix</keyword>
<evidence type="ECO:0000313" key="4">
    <source>
        <dbReference type="Proteomes" id="UP000319576"/>
    </source>
</evidence>
<dbReference type="KEGG" id="uli:ETAA1_42040"/>
<organism evidence="3 4">
    <name type="scientific">Urbifossiella limnaea</name>
    <dbReference type="NCBI Taxonomy" id="2528023"/>
    <lineage>
        <taxon>Bacteria</taxon>
        <taxon>Pseudomonadati</taxon>
        <taxon>Planctomycetota</taxon>
        <taxon>Planctomycetia</taxon>
        <taxon>Gemmatales</taxon>
        <taxon>Gemmataceae</taxon>
        <taxon>Urbifossiella</taxon>
    </lineage>
</organism>
<dbReference type="InterPro" id="IPR012902">
    <property type="entry name" value="N_methyl_site"/>
</dbReference>
<feature type="transmembrane region" description="Helical" evidence="1">
    <location>
        <begin position="12"/>
        <end position="34"/>
    </location>
</feature>
<dbReference type="EMBL" id="CP036273">
    <property type="protein sequence ID" value="QDU22227.1"/>
    <property type="molecule type" value="Genomic_DNA"/>
</dbReference>
<accession>A0A517XXH9</accession>
<dbReference type="InterPro" id="IPR045584">
    <property type="entry name" value="Pilin-like"/>
</dbReference>
<keyword evidence="1" id="KW-0812">Transmembrane</keyword>
<dbReference type="NCBIfam" id="TIGR02532">
    <property type="entry name" value="IV_pilin_GFxxxE"/>
    <property type="match status" value="1"/>
</dbReference>
<dbReference type="Gene3D" id="3.30.700.10">
    <property type="entry name" value="Glycoprotein, Type 4 Pilin"/>
    <property type="match status" value="1"/>
</dbReference>
<dbReference type="PANTHER" id="PTHR30093:SF2">
    <property type="entry name" value="TYPE II SECRETION SYSTEM PROTEIN H"/>
    <property type="match status" value="1"/>
</dbReference>
<evidence type="ECO:0000256" key="1">
    <source>
        <dbReference type="SAM" id="Phobius"/>
    </source>
</evidence>
<protein>
    <submittedName>
        <fullName evidence="3">Putative major pilin subunit</fullName>
    </submittedName>
</protein>
<dbReference type="SUPFAM" id="SSF54523">
    <property type="entry name" value="Pili subunits"/>
    <property type="match status" value="1"/>
</dbReference>
<dbReference type="Pfam" id="PF07596">
    <property type="entry name" value="SBP_bac_10"/>
    <property type="match status" value="1"/>
</dbReference>
<sequence length="345" mass="36625">MPRTRTHARAFTLIELLVVIAIIAILIGLLLPAVQKVREAAARAKCQNNLKQLGLAAHGMHDTRGGLPPSSVNNPGATDRPRLGEFQKVGTAGTSGADFAKHCFLAILLPHIEQGNVLQASGVSYNFKLDWYDVNNRTACATRIPTFECPTVPFEHKIDPILEPAVYGSGWVPATSDYMAVNRGNSNSSGAVWNAIFNDTSYPGPDGIKGVLSTNSYTPFAAVLDGLSNTIMLAEAGARPQNWRGKARAADVTYMNGAWGHHTNDIAVDGSTAAPNYSTLNSAAAVPTACVINCSNQGEIYAFHTGGSNVCMGDGSVRFIRESMSLATLQALCARADGKPIPGDW</sequence>
<keyword evidence="4" id="KW-1185">Reference proteome</keyword>
<name>A0A517XXH9_9BACT</name>
<dbReference type="OrthoDB" id="261883at2"/>
<dbReference type="NCBIfam" id="TIGR04294">
    <property type="entry name" value="pre_pil_HX9DG"/>
    <property type="match status" value="1"/>
</dbReference>
<evidence type="ECO:0000259" key="2">
    <source>
        <dbReference type="Pfam" id="PF07596"/>
    </source>
</evidence>
<feature type="domain" description="DUF1559" evidence="2">
    <location>
        <begin position="35"/>
        <end position="324"/>
    </location>
</feature>
<dbReference type="Proteomes" id="UP000319576">
    <property type="component" value="Chromosome"/>
</dbReference>
<dbReference type="Pfam" id="PF07963">
    <property type="entry name" value="N_methyl"/>
    <property type="match status" value="1"/>
</dbReference>
<dbReference type="AlphaFoldDB" id="A0A517XXH9"/>
<dbReference type="InterPro" id="IPR011453">
    <property type="entry name" value="DUF1559"/>
</dbReference>
<evidence type="ECO:0000313" key="3">
    <source>
        <dbReference type="EMBL" id="QDU22227.1"/>
    </source>
</evidence>
<dbReference type="InterPro" id="IPR027558">
    <property type="entry name" value="Pre_pil_HX9DG_C"/>
</dbReference>
<keyword evidence="1" id="KW-0472">Membrane</keyword>
<reference evidence="3 4" key="1">
    <citation type="submission" date="2019-02" db="EMBL/GenBank/DDBJ databases">
        <title>Deep-cultivation of Planctomycetes and their phenomic and genomic characterization uncovers novel biology.</title>
        <authorList>
            <person name="Wiegand S."/>
            <person name="Jogler M."/>
            <person name="Boedeker C."/>
            <person name="Pinto D."/>
            <person name="Vollmers J."/>
            <person name="Rivas-Marin E."/>
            <person name="Kohn T."/>
            <person name="Peeters S.H."/>
            <person name="Heuer A."/>
            <person name="Rast P."/>
            <person name="Oberbeckmann S."/>
            <person name="Bunk B."/>
            <person name="Jeske O."/>
            <person name="Meyerdierks A."/>
            <person name="Storesund J.E."/>
            <person name="Kallscheuer N."/>
            <person name="Luecker S."/>
            <person name="Lage O.M."/>
            <person name="Pohl T."/>
            <person name="Merkel B.J."/>
            <person name="Hornburger P."/>
            <person name="Mueller R.-W."/>
            <person name="Bruemmer F."/>
            <person name="Labrenz M."/>
            <person name="Spormann A.M."/>
            <person name="Op den Camp H."/>
            <person name="Overmann J."/>
            <person name="Amann R."/>
            <person name="Jetten M.S.M."/>
            <person name="Mascher T."/>
            <person name="Medema M.H."/>
            <person name="Devos D.P."/>
            <person name="Kaster A.-K."/>
            <person name="Ovreas L."/>
            <person name="Rohde M."/>
            <person name="Galperin M.Y."/>
            <person name="Jogler C."/>
        </authorList>
    </citation>
    <scope>NUCLEOTIDE SEQUENCE [LARGE SCALE GENOMIC DNA]</scope>
    <source>
        <strain evidence="3 4">ETA_A1</strain>
    </source>
</reference>